<dbReference type="KEGG" id="tse:THMIRHAS_19370"/>
<reference evidence="4" key="1">
    <citation type="submission" date="2019-11" db="EMBL/GenBank/DDBJ databases">
        <title>Isolation and characterization of two novel species in the genus Thiomicrorhabdus.</title>
        <authorList>
            <person name="Mochizuki J."/>
            <person name="Kojima H."/>
            <person name="Fukui M."/>
        </authorList>
    </citation>
    <scope>NUCLEOTIDE SEQUENCE [LARGE SCALE GENOMIC DNA]</scope>
    <source>
        <strain evidence="4">aks77</strain>
    </source>
</reference>
<dbReference type="Gene3D" id="3.40.710.10">
    <property type="entry name" value="DD-peptidase/beta-lactamase superfamily"/>
    <property type="match status" value="2"/>
</dbReference>
<dbReference type="InterPro" id="IPR000667">
    <property type="entry name" value="Peptidase_S13"/>
</dbReference>
<comment type="similarity">
    <text evidence="1">Belongs to the peptidase S13 family.</text>
</comment>
<dbReference type="AlphaFoldDB" id="A0A6F8PX34"/>
<dbReference type="PANTHER" id="PTHR30023:SF0">
    <property type="entry name" value="PENICILLIN-SENSITIVE CARBOXYPEPTIDASE A"/>
    <property type="match status" value="1"/>
</dbReference>
<dbReference type="SUPFAM" id="SSF56601">
    <property type="entry name" value="beta-lactamase/transpeptidase-like"/>
    <property type="match status" value="1"/>
</dbReference>
<dbReference type="InterPro" id="IPR012338">
    <property type="entry name" value="Beta-lactam/transpept-like"/>
</dbReference>
<evidence type="ECO:0000313" key="4">
    <source>
        <dbReference type="Proteomes" id="UP000501726"/>
    </source>
</evidence>
<dbReference type="PANTHER" id="PTHR30023">
    <property type="entry name" value="D-ALANYL-D-ALANINE CARBOXYPEPTIDASE"/>
    <property type="match status" value="1"/>
</dbReference>
<accession>A0A6F8PX34</accession>
<protein>
    <recommendedName>
        <fullName evidence="5">D-alanyl-D-alanine carboxypeptidase</fullName>
    </recommendedName>
</protein>
<evidence type="ECO:0000256" key="1">
    <source>
        <dbReference type="ARBA" id="ARBA00006096"/>
    </source>
</evidence>
<dbReference type="Proteomes" id="UP000501726">
    <property type="component" value="Chromosome"/>
</dbReference>
<gene>
    <name evidence="3" type="ORF">THMIRHAS_19370</name>
</gene>
<dbReference type="GO" id="GO:0000270">
    <property type="term" value="P:peptidoglycan metabolic process"/>
    <property type="evidence" value="ECO:0007669"/>
    <property type="project" value="TreeGrafter"/>
</dbReference>
<proteinExistence type="inferred from homology"/>
<dbReference type="EMBL" id="AP021889">
    <property type="protein sequence ID" value="BBP46564.1"/>
    <property type="molecule type" value="Genomic_DNA"/>
</dbReference>
<organism evidence="3 4">
    <name type="scientific">Thiosulfatimonas sediminis</name>
    <dbReference type="NCBI Taxonomy" id="2675054"/>
    <lineage>
        <taxon>Bacteria</taxon>
        <taxon>Pseudomonadati</taxon>
        <taxon>Pseudomonadota</taxon>
        <taxon>Gammaproteobacteria</taxon>
        <taxon>Thiotrichales</taxon>
        <taxon>Piscirickettsiaceae</taxon>
        <taxon>Thiosulfatimonas</taxon>
    </lineage>
</organism>
<evidence type="ECO:0000313" key="3">
    <source>
        <dbReference type="EMBL" id="BBP46564.1"/>
    </source>
</evidence>
<sequence>MAGSSVSQPLEFSGKSFALYQTLHPAALLIANEQGHLLYADNIEQALVPASTTKLITALLALQHWGAEHHFHTDFTVYSCTEVQAINCARLEIGAFGDPFLVSEEWAIIAEYLAAQLKAQGITQIQSIHLANQWFDEPLNMPGAERSLNPYDAINGALVANFNSINVRKTLTGWESAEPQTPWTRSAQTIVENAGLSLKIAQEERINTGQNYRLNQQYALELLQTLLQQNGIAAQIGEQPLSSANPQSMRFRYRHFNRRNLAEMIRPMLKYSTNFIANQIALNLAAEIYGAPASAQSVQKLYQQKLAQQFAWQEDEVRFFDAAGLSRDNRINARQLYQVLQAFAPWRELLPEVEEGVFAKSGSLLGVSTLAGYFKHQQQWLPFVFMSNQKVPYRFRNQLAKSLKAQLP</sequence>
<evidence type="ECO:0008006" key="5">
    <source>
        <dbReference type="Google" id="ProtNLM"/>
    </source>
</evidence>
<dbReference type="Pfam" id="PF02113">
    <property type="entry name" value="Peptidase_S13"/>
    <property type="match status" value="1"/>
</dbReference>
<evidence type="ECO:0000256" key="2">
    <source>
        <dbReference type="ARBA" id="ARBA00022801"/>
    </source>
</evidence>
<keyword evidence="2" id="KW-0378">Hydrolase</keyword>
<name>A0A6F8PX34_9GAMM</name>
<dbReference type="GO" id="GO:0006508">
    <property type="term" value="P:proteolysis"/>
    <property type="evidence" value="ECO:0007669"/>
    <property type="project" value="InterPro"/>
</dbReference>
<dbReference type="GO" id="GO:0004185">
    <property type="term" value="F:serine-type carboxypeptidase activity"/>
    <property type="evidence" value="ECO:0007669"/>
    <property type="project" value="InterPro"/>
</dbReference>
<dbReference type="PRINTS" id="PR00922">
    <property type="entry name" value="DADACBPTASE3"/>
</dbReference>
<keyword evidence="4" id="KW-1185">Reference proteome</keyword>